<protein>
    <submittedName>
        <fullName evidence="1">Tributyrin esterase</fullName>
    </submittedName>
</protein>
<dbReference type="InterPro" id="IPR050583">
    <property type="entry name" value="Mycobacterial_A85_antigen"/>
</dbReference>
<dbReference type="EMBL" id="NGJY01000006">
    <property type="protein sequence ID" value="RSU01346.1"/>
    <property type="molecule type" value="Genomic_DNA"/>
</dbReference>
<gene>
    <name evidence="1" type="ORF">CBF31_10890</name>
</gene>
<name>A0A430A3Z2_9ENTE</name>
<comment type="caution">
    <text evidence="1">The sequence shown here is derived from an EMBL/GenBank/DDBJ whole genome shotgun (WGS) entry which is preliminary data.</text>
</comment>
<dbReference type="Proteomes" id="UP000287101">
    <property type="component" value="Unassembled WGS sequence"/>
</dbReference>
<dbReference type="OrthoDB" id="9803578at2"/>
<evidence type="ECO:0000313" key="2">
    <source>
        <dbReference type="Proteomes" id="UP000287101"/>
    </source>
</evidence>
<dbReference type="Gene3D" id="3.40.50.1820">
    <property type="entry name" value="alpha/beta hydrolase"/>
    <property type="match status" value="1"/>
</dbReference>
<dbReference type="GO" id="GO:0016747">
    <property type="term" value="F:acyltransferase activity, transferring groups other than amino-acyl groups"/>
    <property type="evidence" value="ECO:0007669"/>
    <property type="project" value="TreeGrafter"/>
</dbReference>
<dbReference type="InterPro" id="IPR000801">
    <property type="entry name" value="Esterase-like"/>
</dbReference>
<dbReference type="AlphaFoldDB" id="A0A430A3Z2"/>
<dbReference type="PANTHER" id="PTHR48098:SF1">
    <property type="entry name" value="DIACYLGLYCEROL ACYLTRANSFERASE_MYCOLYLTRANSFERASE AG85A"/>
    <property type="match status" value="1"/>
</dbReference>
<organism evidence="1 2">
    <name type="scientific">Vagococcus fessus</name>
    <dbReference type="NCBI Taxonomy" id="120370"/>
    <lineage>
        <taxon>Bacteria</taxon>
        <taxon>Bacillati</taxon>
        <taxon>Bacillota</taxon>
        <taxon>Bacilli</taxon>
        <taxon>Lactobacillales</taxon>
        <taxon>Enterococcaceae</taxon>
        <taxon>Vagococcus</taxon>
    </lineage>
</organism>
<dbReference type="PANTHER" id="PTHR48098">
    <property type="entry name" value="ENTEROCHELIN ESTERASE-RELATED"/>
    <property type="match status" value="1"/>
</dbReference>
<reference evidence="1 2" key="1">
    <citation type="submission" date="2017-05" db="EMBL/GenBank/DDBJ databases">
        <title>Vagococcus spp. assemblies.</title>
        <authorList>
            <person name="Gulvik C.A."/>
        </authorList>
    </citation>
    <scope>NUCLEOTIDE SEQUENCE [LARGE SCALE GENOMIC DNA]</scope>
    <source>
        <strain evidence="1 2">CCUG 41755</strain>
    </source>
</reference>
<dbReference type="InterPro" id="IPR029058">
    <property type="entry name" value="AB_hydrolase_fold"/>
</dbReference>
<evidence type="ECO:0000313" key="1">
    <source>
        <dbReference type="EMBL" id="RSU01346.1"/>
    </source>
</evidence>
<dbReference type="Pfam" id="PF00756">
    <property type="entry name" value="Esterase"/>
    <property type="match status" value="1"/>
</dbReference>
<dbReference type="SUPFAM" id="SSF53474">
    <property type="entry name" value="alpha/beta-Hydrolases"/>
    <property type="match status" value="1"/>
</dbReference>
<proteinExistence type="predicted"/>
<keyword evidence="2" id="KW-1185">Reference proteome</keyword>
<accession>A0A430A3Z2</accession>
<sequence length="254" mass="28892">MALMEVNFYSTVLDLTLSMQVIIPQDGAKEIESYPTLYLLHGMGGDQTSWLRKTSIERYVEETGMAVVMPTTHLGWYTNTASGLKYWEFISEELPRICREFFPKMSVKREETFVAGLSMGGYGAYKLALSRPDLFGAAASLSGALDMATAFDGETGWEKNAYWQGVFGENLGINGTENDLFTLAEKCTDNEAPLPVLYQWCGKQDFLYDQNLRAHDKFMELGYDITASFTDGDHNWQDWDDQIRKVIKWIEKLK</sequence>
<dbReference type="RefSeq" id="WP_126832930.1">
    <property type="nucleotide sequence ID" value="NZ_CBCRYB010000011.1"/>
</dbReference>